<dbReference type="Gene3D" id="1.10.8.1310">
    <property type="match status" value="1"/>
</dbReference>
<evidence type="ECO:0000256" key="2">
    <source>
        <dbReference type="SAM" id="MobiDB-lite"/>
    </source>
</evidence>
<dbReference type="PANTHER" id="PTHR20913">
    <property type="entry name" value="TBC1 DOMAIN FAMILY MEMBER 20/GTPASE"/>
    <property type="match status" value="1"/>
</dbReference>
<evidence type="ECO:0000313" key="5">
    <source>
        <dbReference type="EMBL" id="KAL1881725.1"/>
    </source>
</evidence>
<name>A0ABR3Y0B7_9EURO</name>
<organism evidence="5 6">
    <name type="scientific">Paecilomyces lecythidis</name>
    <dbReference type="NCBI Taxonomy" id="3004212"/>
    <lineage>
        <taxon>Eukaryota</taxon>
        <taxon>Fungi</taxon>
        <taxon>Dikarya</taxon>
        <taxon>Ascomycota</taxon>
        <taxon>Pezizomycotina</taxon>
        <taxon>Eurotiomycetes</taxon>
        <taxon>Eurotiomycetidae</taxon>
        <taxon>Eurotiales</taxon>
        <taxon>Thermoascaceae</taxon>
        <taxon>Paecilomyces</taxon>
    </lineage>
</organism>
<dbReference type="SUPFAM" id="SSF47923">
    <property type="entry name" value="Ypt/Rab-GAP domain of gyp1p"/>
    <property type="match status" value="2"/>
</dbReference>
<feature type="compositionally biased region" description="Polar residues" evidence="2">
    <location>
        <begin position="18"/>
        <end position="34"/>
    </location>
</feature>
<keyword evidence="6" id="KW-1185">Reference proteome</keyword>
<evidence type="ECO:0000256" key="3">
    <source>
        <dbReference type="SAM" id="Phobius"/>
    </source>
</evidence>
<proteinExistence type="predicted"/>
<dbReference type="Pfam" id="PF00566">
    <property type="entry name" value="RabGAP-TBC"/>
    <property type="match status" value="1"/>
</dbReference>
<feature type="domain" description="Rab-GAP TBC" evidence="4">
    <location>
        <begin position="1"/>
        <end position="210"/>
    </location>
</feature>
<feature type="compositionally biased region" description="Basic and acidic residues" evidence="2">
    <location>
        <begin position="36"/>
        <end position="45"/>
    </location>
</feature>
<comment type="caution">
    <text evidence="5">The sequence shown here is derived from an EMBL/GenBank/DDBJ whole genome shotgun (WGS) entry which is preliminary data.</text>
</comment>
<accession>A0ABR3Y0B7</accession>
<dbReference type="Proteomes" id="UP001583193">
    <property type="component" value="Unassembled WGS sequence"/>
</dbReference>
<dbReference type="InterPro" id="IPR000195">
    <property type="entry name" value="Rab-GAP-TBC_dom"/>
</dbReference>
<feature type="region of interest" description="Disordered" evidence="2">
    <location>
        <begin position="1"/>
        <end position="45"/>
    </location>
</feature>
<protein>
    <submittedName>
        <fullName evidence="5">GTPase-activating protein gyp8</fullName>
    </submittedName>
</protein>
<keyword evidence="3" id="KW-0812">Transmembrane</keyword>
<reference evidence="5 6" key="1">
    <citation type="journal article" date="2024" name="IMA Fungus">
        <title>IMA Genome - F19 : A genome assembly and annotation guide to empower mycologists, including annotated draft genome sequences of Ceratocystis pirilliformis, Diaporthe australafricana, Fusarium ophioides, Paecilomyces lecythidis, and Sporothrix stenoceras.</title>
        <authorList>
            <person name="Aylward J."/>
            <person name="Wilson A.M."/>
            <person name="Visagie C.M."/>
            <person name="Spraker J."/>
            <person name="Barnes I."/>
            <person name="Buitendag C."/>
            <person name="Ceriani C."/>
            <person name="Del Mar Angel L."/>
            <person name="du Plessis D."/>
            <person name="Fuchs T."/>
            <person name="Gasser K."/>
            <person name="Kramer D."/>
            <person name="Li W."/>
            <person name="Munsamy K."/>
            <person name="Piso A."/>
            <person name="Price J.L."/>
            <person name="Sonnekus B."/>
            <person name="Thomas C."/>
            <person name="van der Nest A."/>
            <person name="van Dijk A."/>
            <person name="van Heerden A."/>
            <person name="van Vuuren N."/>
            <person name="Yilmaz N."/>
            <person name="Duong T.A."/>
            <person name="van der Merwe N.A."/>
            <person name="Wingfield M.J."/>
            <person name="Wingfield B.D."/>
        </authorList>
    </citation>
    <scope>NUCLEOTIDE SEQUENCE [LARGE SCALE GENOMIC DNA]</scope>
    <source>
        <strain evidence="5 6">CMW 18167</strain>
    </source>
</reference>
<evidence type="ECO:0000259" key="4">
    <source>
        <dbReference type="PROSITE" id="PS50086"/>
    </source>
</evidence>
<dbReference type="PROSITE" id="PS50086">
    <property type="entry name" value="TBC_RABGAP"/>
    <property type="match status" value="1"/>
</dbReference>
<dbReference type="PANTHER" id="PTHR20913:SF7">
    <property type="entry name" value="RE60063P"/>
    <property type="match status" value="1"/>
</dbReference>
<keyword evidence="3" id="KW-1133">Transmembrane helix</keyword>
<dbReference type="EMBL" id="JAVDPF010000007">
    <property type="protein sequence ID" value="KAL1881725.1"/>
    <property type="molecule type" value="Genomic_DNA"/>
</dbReference>
<feature type="transmembrane region" description="Helical" evidence="3">
    <location>
        <begin position="328"/>
        <end position="348"/>
    </location>
</feature>
<sequence>MEGQPQDTVVSEEEKTEQQSVSLGTSEISETPETPRTPDHIAKKREDIRQACAARDLDALVSHATSEGGLLQDELRQSACTDKELDGKKEELSDLITEILRRYPMLCYFQGYHDIAQVLLLVLGTEDAVSAFARVSLLRIRDYMLPSLSPALKHLQLIPAILEKADPKLRRHLSGTRPFFALAATLTLYAHDIQEYGDIARLYDFLLAHEPVVAIYLFAAIILSRKKELFEIPIDEPEMLHFTLSKLPQPLDLEGLISSAMELFHQYPPETLPFRAWKQIPQYSVLKTSRDLSREGTLEEAKELFNLQTRDLRREEFKQKALGTLWKYRKPAGSVGLAILIAVVSFWIRRNGLDITIWNYMGRFREAFQDLR</sequence>
<evidence type="ECO:0000313" key="6">
    <source>
        <dbReference type="Proteomes" id="UP001583193"/>
    </source>
</evidence>
<dbReference type="InterPro" id="IPR045913">
    <property type="entry name" value="TBC20/Gyp8-like"/>
</dbReference>
<keyword evidence="1" id="KW-0343">GTPase activation</keyword>
<dbReference type="Gene3D" id="1.10.472.80">
    <property type="entry name" value="Ypt/Rab-GAP domain of gyp1p, domain 3"/>
    <property type="match status" value="1"/>
</dbReference>
<dbReference type="SMART" id="SM00164">
    <property type="entry name" value="TBC"/>
    <property type="match status" value="1"/>
</dbReference>
<dbReference type="InterPro" id="IPR035969">
    <property type="entry name" value="Rab-GAP_TBC_sf"/>
</dbReference>
<keyword evidence="3" id="KW-0472">Membrane</keyword>
<evidence type="ECO:0000256" key="1">
    <source>
        <dbReference type="ARBA" id="ARBA00022468"/>
    </source>
</evidence>
<gene>
    <name evidence="5" type="primary">GYP8</name>
    <name evidence="5" type="ORF">Plec18167_003324</name>
</gene>